<dbReference type="GeneID" id="54124428"/>
<name>B8GHK6_METPE</name>
<dbReference type="AlphaFoldDB" id="B8GHK6"/>
<gene>
    <name evidence="2" type="ordered locus">Mpal_1277</name>
</gene>
<dbReference type="KEGG" id="mpl:Mpal_1277"/>
<proteinExistence type="predicted"/>
<dbReference type="STRING" id="521011.Mpal_1277"/>
<keyword evidence="3" id="KW-1185">Reference proteome</keyword>
<evidence type="ECO:0000313" key="2">
    <source>
        <dbReference type="EMBL" id="ACL16611.1"/>
    </source>
</evidence>
<dbReference type="eggNOG" id="arCOG09460">
    <property type="taxonomic scope" value="Archaea"/>
</dbReference>
<evidence type="ECO:0000256" key="1">
    <source>
        <dbReference type="SAM" id="MobiDB-lite"/>
    </source>
</evidence>
<dbReference type="EMBL" id="CP001338">
    <property type="protein sequence ID" value="ACL16611.1"/>
    <property type="molecule type" value="Genomic_DNA"/>
</dbReference>
<evidence type="ECO:0000313" key="3">
    <source>
        <dbReference type="Proteomes" id="UP000002457"/>
    </source>
</evidence>
<dbReference type="OrthoDB" id="379286at2157"/>
<dbReference type="Proteomes" id="UP000002457">
    <property type="component" value="Chromosome"/>
</dbReference>
<reference evidence="2 3" key="1">
    <citation type="journal article" date="2015" name="Genome Announc.">
        <title>Complete Genome Sequence of Methanosphaerula palustris E1-9CT, a Hydrogenotrophic Methanogen Isolated from a Minerotrophic Fen Peatland.</title>
        <authorList>
            <person name="Cadillo-Quiroz H."/>
            <person name="Browne P."/>
            <person name="Kyrpides N."/>
            <person name="Woyke T."/>
            <person name="Goodwin L."/>
            <person name="Detter C."/>
            <person name="Yavitt J.B."/>
            <person name="Zinder S.H."/>
        </authorList>
    </citation>
    <scope>NUCLEOTIDE SEQUENCE [LARGE SCALE GENOMIC DNA]</scope>
    <source>
        <strain evidence="3">ATCC BAA-1556 / DSM 19958 / E1-9c</strain>
    </source>
</reference>
<feature type="region of interest" description="Disordered" evidence="1">
    <location>
        <begin position="20"/>
        <end position="45"/>
    </location>
</feature>
<dbReference type="RefSeq" id="WP_012617930.1">
    <property type="nucleotide sequence ID" value="NC_011832.1"/>
</dbReference>
<organism evidence="2 3">
    <name type="scientific">Methanosphaerula palustris (strain ATCC BAA-1556 / DSM 19958 / E1-9c)</name>
    <dbReference type="NCBI Taxonomy" id="521011"/>
    <lineage>
        <taxon>Archaea</taxon>
        <taxon>Methanobacteriati</taxon>
        <taxon>Methanobacteriota</taxon>
        <taxon>Stenosarchaea group</taxon>
        <taxon>Methanomicrobia</taxon>
        <taxon>Methanomicrobiales</taxon>
        <taxon>Methanoregulaceae</taxon>
        <taxon>Methanosphaerula</taxon>
    </lineage>
</organism>
<sequence>MPTSKKQMVKLNQVKKAKAEELSKQAAAGSDAAKKKLKKLEKKLK</sequence>
<accession>B8GHK6</accession>
<dbReference type="HOGENOM" id="CLU_217431_0_0_2"/>
<feature type="compositionally biased region" description="Basic residues" evidence="1">
    <location>
        <begin position="35"/>
        <end position="45"/>
    </location>
</feature>
<protein>
    <submittedName>
        <fullName evidence="2">Uncharacterized protein</fullName>
    </submittedName>
</protein>